<keyword evidence="3 5" id="KW-0067">ATP-binding</keyword>
<evidence type="ECO:0000256" key="3">
    <source>
        <dbReference type="ARBA" id="ARBA00022840"/>
    </source>
</evidence>
<feature type="binding site" evidence="7">
    <location>
        <position position="106"/>
    </location>
    <ligand>
        <name>L-glutamine</name>
        <dbReference type="ChEBI" id="CHEBI:58359"/>
    </ligand>
</feature>
<dbReference type="OrthoDB" id="409189at2759"/>
<evidence type="ECO:0000256" key="1">
    <source>
        <dbReference type="ARBA" id="ARBA00005752"/>
    </source>
</evidence>
<dbReference type="GO" id="GO:0005829">
    <property type="term" value="C:cytosol"/>
    <property type="evidence" value="ECO:0007669"/>
    <property type="project" value="TreeGrafter"/>
</dbReference>
<dbReference type="Gene3D" id="3.60.20.10">
    <property type="entry name" value="Glutamine Phosphoribosylpyrophosphate, subunit 1, domain 1"/>
    <property type="match status" value="1"/>
</dbReference>
<keyword evidence="4 6" id="KW-0315">Glutamine amidotransferase</keyword>
<proteinExistence type="inferred from homology"/>
<organism evidence="10 11">
    <name type="scientific">Mycena chlorophos</name>
    <name type="common">Agaric fungus</name>
    <name type="synonym">Agaricus chlorophos</name>
    <dbReference type="NCBI Taxonomy" id="658473"/>
    <lineage>
        <taxon>Eukaryota</taxon>
        <taxon>Fungi</taxon>
        <taxon>Dikarya</taxon>
        <taxon>Basidiomycota</taxon>
        <taxon>Agaricomycotina</taxon>
        <taxon>Agaricomycetes</taxon>
        <taxon>Agaricomycetidae</taxon>
        <taxon>Agaricales</taxon>
        <taxon>Marasmiineae</taxon>
        <taxon>Mycenaceae</taxon>
        <taxon>Mycena</taxon>
    </lineage>
</organism>
<dbReference type="PROSITE" id="PS51278">
    <property type="entry name" value="GATASE_TYPE_2"/>
    <property type="match status" value="1"/>
</dbReference>
<protein>
    <submittedName>
        <fullName evidence="10">Asparagine synthase</fullName>
    </submittedName>
</protein>
<dbReference type="InterPro" id="IPR029055">
    <property type="entry name" value="Ntn_hydrolases_N"/>
</dbReference>
<feature type="binding site" evidence="7">
    <location>
        <begin position="374"/>
        <end position="375"/>
    </location>
    <ligand>
        <name>ATP</name>
        <dbReference type="ChEBI" id="CHEBI:30616"/>
    </ligand>
</feature>
<dbReference type="SUPFAM" id="SSF56235">
    <property type="entry name" value="N-terminal nucleophile aminohydrolases (Ntn hydrolases)"/>
    <property type="match status" value="1"/>
</dbReference>
<evidence type="ECO:0000256" key="6">
    <source>
        <dbReference type="PIRSR" id="PIRSR001589-1"/>
    </source>
</evidence>
<comment type="caution">
    <text evidence="10">The sequence shown here is derived from an EMBL/GenBank/DDBJ whole genome shotgun (WGS) entry which is preliminary data.</text>
</comment>
<dbReference type="InterPro" id="IPR014729">
    <property type="entry name" value="Rossmann-like_a/b/a_fold"/>
</dbReference>
<keyword evidence="6" id="KW-0028">Amino-acid biosynthesis</keyword>
<dbReference type="SUPFAM" id="SSF52402">
    <property type="entry name" value="Adenine nucleotide alpha hydrolases-like"/>
    <property type="match status" value="1"/>
</dbReference>
<evidence type="ECO:0000256" key="8">
    <source>
        <dbReference type="PIRSR" id="PIRSR001589-3"/>
    </source>
</evidence>
<dbReference type="PIRSF" id="PIRSF001589">
    <property type="entry name" value="Asn_synthetase_glu-h"/>
    <property type="match status" value="1"/>
</dbReference>
<evidence type="ECO:0000256" key="2">
    <source>
        <dbReference type="ARBA" id="ARBA00022741"/>
    </source>
</evidence>
<dbReference type="PANTHER" id="PTHR43284:SF1">
    <property type="entry name" value="ASPARAGINE SYNTHETASE"/>
    <property type="match status" value="1"/>
</dbReference>
<evidence type="ECO:0000259" key="9">
    <source>
        <dbReference type="PROSITE" id="PS51278"/>
    </source>
</evidence>
<dbReference type="Proteomes" id="UP000613580">
    <property type="component" value="Unassembled WGS sequence"/>
</dbReference>
<dbReference type="CDD" id="cd01991">
    <property type="entry name" value="Asn_synthase_B_C"/>
    <property type="match status" value="1"/>
</dbReference>
<comment type="similarity">
    <text evidence="1">Belongs to the asparagine synthetase family.</text>
</comment>
<feature type="domain" description="Glutamine amidotransferase type-2" evidence="9">
    <location>
        <begin position="2"/>
        <end position="215"/>
    </location>
</feature>
<dbReference type="Gene3D" id="3.40.50.620">
    <property type="entry name" value="HUPs"/>
    <property type="match status" value="2"/>
</dbReference>
<dbReference type="Pfam" id="PF00733">
    <property type="entry name" value="Asn_synthase"/>
    <property type="match status" value="1"/>
</dbReference>
<sequence length="685" mass="76025">MCGITAAFYPDDVPAPSPDGLRSSLNASLERINYRGPDSRGIYISQNHRVGLGHVRLSIIDLETGQQPLSDEDESIHAVVNGEIYDHDRIRAEMQAQGYSFKTKSDSELVVQLYKRDGTNLLSHLRGEYAFVLYDAKRRVLFAARDRFGIKPLFYTLHDGAILFASEMKAFLGFGWKPRWNMDVVKHLWPTGDDRTVFHGAKPIPAGSFLLARASGDLQIQNYWDISFPDAKAVPTESVDAMISRTRELMVDAVRLRLRSDVPLAVYLSGGVDSSAVAGIATELLHQKNPNARLTAFTLSYLEDPANDETAHAEHTAAHLGAELVKVPATEQLLVEALDESTWHNEHPTSILHAAGKALLSKAVRDAGFKVVLSGEGADEIFAGYPFSVGDYLQAPDAAGEALGLELPSEAERQAIAQAYTAMTKLPLRTASVLNPEKANAPRPLVTTASHLFMLSPLMSDGVKNMFHPKIVQQMNPRDAAWYIEEGISPVVRENSVSGRWHPLNVSLYVTSKTFLARNILTAGDRADMTHSIEGRVPFLDHYLVEYVSSLPPSLKLKPVAKEGPRKWELVEKWIQRQAARPYITNEVYTRKKVPFNPPPRPVSDNPTEAPVLTPLQAHFKARVTKERVEALGFFRWPAVSKLLEGYLAEPKEALFGDPRARLLLTVLGYIVLQERFGVPTYEVV</sequence>
<evidence type="ECO:0000256" key="4">
    <source>
        <dbReference type="ARBA" id="ARBA00022962"/>
    </source>
</evidence>
<dbReference type="AlphaFoldDB" id="A0A8H6SBW4"/>
<accession>A0A8H6SBW4</accession>
<evidence type="ECO:0000256" key="5">
    <source>
        <dbReference type="PIRNR" id="PIRNR001589"/>
    </source>
</evidence>
<dbReference type="InterPro" id="IPR006426">
    <property type="entry name" value="Asn_synth_AEB"/>
</dbReference>
<dbReference type="InterPro" id="IPR017932">
    <property type="entry name" value="GATase_2_dom"/>
</dbReference>
<evidence type="ECO:0000256" key="7">
    <source>
        <dbReference type="PIRSR" id="PIRSR001589-2"/>
    </source>
</evidence>
<feature type="site" description="Important for beta-aspartyl-AMP intermediate formation" evidence="8">
    <location>
        <position position="376"/>
    </location>
</feature>
<feature type="active site" description="For GATase activity" evidence="6">
    <location>
        <position position="2"/>
    </location>
</feature>
<dbReference type="GO" id="GO:0005524">
    <property type="term" value="F:ATP binding"/>
    <property type="evidence" value="ECO:0007669"/>
    <property type="project" value="UniProtKB-KW"/>
</dbReference>
<keyword evidence="11" id="KW-1185">Reference proteome</keyword>
<evidence type="ECO:0000313" key="11">
    <source>
        <dbReference type="Proteomes" id="UP000613580"/>
    </source>
</evidence>
<dbReference type="InterPro" id="IPR051786">
    <property type="entry name" value="ASN_synthetase/amidase"/>
</dbReference>
<dbReference type="GO" id="GO:0006529">
    <property type="term" value="P:asparagine biosynthetic process"/>
    <property type="evidence" value="ECO:0007669"/>
    <property type="project" value="UniProtKB-KW"/>
</dbReference>
<reference evidence="10" key="1">
    <citation type="submission" date="2020-05" db="EMBL/GenBank/DDBJ databases">
        <title>Mycena genomes resolve the evolution of fungal bioluminescence.</title>
        <authorList>
            <person name="Tsai I.J."/>
        </authorList>
    </citation>
    <scope>NUCLEOTIDE SEQUENCE</scope>
    <source>
        <strain evidence="10">110903Hualien_Pintung</strain>
    </source>
</reference>
<evidence type="ECO:0000313" key="10">
    <source>
        <dbReference type="EMBL" id="KAF7296690.1"/>
    </source>
</evidence>
<name>A0A8H6SBW4_MYCCL</name>
<dbReference type="PANTHER" id="PTHR43284">
    <property type="entry name" value="ASPARAGINE SYNTHETASE (GLUTAMINE-HYDROLYZING)"/>
    <property type="match status" value="1"/>
</dbReference>
<gene>
    <name evidence="10" type="ORF">HMN09_01077900</name>
</gene>
<keyword evidence="2 5" id="KW-0547">Nucleotide-binding</keyword>
<dbReference type="InterPro" id="IPR001962">
    <property type="entry name" value="Asn_synthase"/>
</dbReference>
<dbReference type="Pfam" id="PF13537">
    <property type="entry name" value="GATase_7"/>
    <property type="match status" value="1"/>
</dbReference>
<dbReference type="InterPro" id="IPR033738">
    <property type="entry name" value="AsnB_N"/>
</dbReference>
<dbReference type="NCBIfam" id="TIGR01536">
    <property type="entry name" value="asn_synth_AEB"/>
    <property type="match status" value="1"/>
</dbReference>
<dbReference type="EMBL" id="JACAZE010000016">
    <property type="protein sequence ID" value="KAF7296690.1"/>
    <property type="molecule type" value="Genomic_DNA"/>
</dbReference>
<dbReference type="CDD" id="cd00712">
    <property type="entry name" value="AsnB"/>
    <property type="match status" value="1"/>
</dbReference>
<keyword evidence="6" id="KW-0061">Asparagine biosynthesis</keyword>
<dbReference type="GO" id="GO:0004066">
    <property type="term" value="F:asparagine synthase (glutamine-hydrolyzing) activity"/>
    <property type="evidence" value="ECO:0007669"/>
    <property type="project" value="InterPro"/>
</dbReference>